<keyword evidence="6 9" id="KW-1133">Transmembrane helix</keyword>
<accession>A0AAW6RGR4</accession>
<evidence type="ECO:0000256" key="9">
    <source>
        <dbReference type="SAM" id="Phobius"/>
    </source>
</evidence>
<dbReference type="GO" id="GO:0005886">
    <property type="term" value="C:plasma membrane"/>
    <property type="evidence" value="ECO:0007669"/>
    <property type="project" value="UniProtKB-SubCell"/>
</dbReference>
<evidence type="ECO:0000256" key="8">
    <source>
        <dbReference type="SAM" id="MobiDB-lite"/>
    </source>
</evidence>
<dbReference type="InterPro" id="IPR051621">
    <property type="entry name" value="T2SS_protein_J"/>
</dbReference>
<evidence type="ECO:0000256" key="2">
    <source>
        <dbReference type="ARBA" id="ARBA00022475"/>
    </source>
</evidence>
<keyword evidence="2" id="KW-1003">Cell membrane</keyword>
<evidence type="ECO:0000256" key="3">
    <source>
        <dbReference type="ARBA" id="ARBA00022481"/>
    </source>
</evidence>
<dbReference type="PANTHER" id="PTHR39583">
    <property type="entry name" value="TYPE II SECRETION SYSTEM PROTEIN J-RELATED"/>
    <property type="match status" value="1"/>
</dbReference>
<dbReference type="EMBL" id="JARVII010000004">
    <property type="protein sequence ID" value="MDG9698750.1"/>
    <property type="molecule type" value="Genomic_DNA"/>
</dbReference>
<evidence type="ECO:0000256" key="5">
    <source>
        <dbReference type="ARBA" id="ARBA00022692"/>
    </source>
</evidence>
<evidence type="ECO:0000313" key="10">
    <source>
        <dbReference type="EMBL" id="MDG9698750.1"/>
    </source>
</evidence>
<dbReference type="InterPro" id="IPR012902">
    <property type="entry name" value="N_methyl_site"/>
</dbReference>
<dbReference type="InterPro" id="IPR045584">
    <property type="entry name" value="Pilin-like"/>
</dbReference>
<keyword evidence="4" id="KW-0997">Cell inner membrane</keyword>
<evidence type="ECO:0000256" key="7">
    <source>
        <dbReference type="ARBA" id="ARBA00023136"/>
    </source>
</evidence>
<protein>
    <submittedName>
        <fullName evidence="10">Prepilin-type N-terminal cleavage/methylation domain-containing protein</fullName>
    </submittedName>
</protein>
<evidence type="ECO:0000256" key="1">
    <source>
        <dbReference type="ARBA" id="ARBA00004377"/>
    </source>
</evidence>
<comment type="caution">
    <text evidence="10">The sequence shown here is derived from an EMBL/GenBank/DDBJ whole genome shotgun (WGS) entry which is preliminary data.</text>
</comment>
<dbReference type="Gene3D" id="3.30.700.10">
    <property type="entry name" value="Glycoprotein, Type 4 Pilin"/>
    <property type="match status" value="1"/>
</dbReference>
<reference evidence="10 11" key="1">
    <citation type="submission" date="2023-04" db="EMBL/GenBank/DDBJ databases">
        <title>Ottowia paracancer sp. nov., isolated from human stomach.</title>
        <authorList>
            <person name="Song Y."/>
        </authorList>
    </citation>
    <scope>NUCLEOTIDE SEQUENCE [LARGE SCALE GENOMIC DNA]</scope>
    <source>
        <strain evidence="10 11">10c7w1</strain>
    </source>
</reference>
<keyword evidence="11" id="KW-1185">Reference proteome</keyword>
<keyword evidence="7 9" id="KW-0472">Membrane</keyword>
<dbReference type="Pfam" id="PF07963">
    <property type="entry name" value="N_methyl"/>
    <property type="match status" value="1"/>
</dbReference>
<dbReference type="PANTHER" id="PTHR39583:SF2">
    <property type="entry name" value="TYPE II SECRETION SYSTEM PROTEIN J"/>
    <property type="match status" value="1"/>
</dbReference>
<name>A0AAW6RGR4_9BURK</name>
<organism evidence="10 11">
    <name type="scientific">Ottowia cancrivicina</name>
    <dbReference type="NCBI Taxonomy" id="3040346"/>
    <lineage>
        <taxon>Bacteria</taxon>
        <taxon>Pseudomonadati</taxon>
        <taxon>Pseudomonadota</taxon>
        <taxon>Betaproteobacteria</taxon>
        <taxon>Burkholderiales</taxon>
        <taxon>Comamonadaceae</taxon>
        <taxon>Ottowia</taxon>
    </lineage>
</organism>
<evidence type="ECO:0000256" key="6">
    <source>
        <dbReference type="ARBA" id="ARBA00022989"/>
    </source>
</evidence>
<dbReference type="RefSeq" id="WP_279523771.1">
    <property type="nucleotide sequence ID" value="NZ_JARVII010000004.1"/>
</dbReference>
<keyword evidence="5 9" id="KW-0812">Transmembrane</keyword>
<dbReference type="NCBIfam" id="TIGR02532">
    <property type="entry name" value="IV_pilin_GFxxxE"/>
    <property type="match status" value="1"/>
</dbReference>
<evidence type="ECO:0000313" key="11">
    <source>
        <dbReference type="Proteomes" id="UP001237156"/>
    </source>
</evidence>
<dbReference type="Proteomes" id="UP001237156">
    <property type="component" value="Unassembled WGS sequence"/>
</dbReference>
<dbReference type="SUPFAM" id="SSF54523">
    <property type="entry name" value="Pili subunits"/>
    <property type="match status" value="1"/>
</dbReference>
<dbReference type="AlphaFoldDB" id="A0AAW6RGR4"/>
<gene>
    <name evidence="10" type="ORF">QB898_03275</name>
</gene>
<feature type="transmembrane region" description="Helical" evidence="9">
    <location>
        <begin position="12"/>
        <end position="34"/>
    </location>
</feature>
<evidence type="ECO:0000256" key="4">
    <source>
        <dbReference type="ARBA" id="ARBA00022519"/>
    </source>
</evidence>
<proteinExistence type="predicted"/>
<comment type="subcellular location">
    <subcellularLocation>
        <location evidence="1">Cell inner membrane</location>
        <topology evidence="1">Single-pass membrane protein</topology>
    </subcellularLocation>
</comment>
<keyword evidence="3" id="KW-0488">Methylation</keyword>
<sequence>MAARMQPCRGFTLIEVLVALAIMAVMAVMSWQAIDGMTRAQERARAHADGTLALQAAFAQWHADLDAMMVWPQQLAAAAAPPGNPSGSPSGGSSSSSAEPLAARSLAWDGRVLRITRSAPLPLPAPLSAAPGGPPATARPPAPSALRVVAWTRSATSGQWWRWQSHPVRTWNEWASAWQAAQGWSQTPERPVSAGQAVAIAALQDWQLYYFLDNAWFNPLSSSAQGEAQLARVPEAIRLNLTLAEGQALTGPVMLDWLSPTFTPTAGM</sequence>
<feature type="region of interest" description="Disordered" evidence="8">
    <location>
        <begin position="78"/>
        <end position="100"/>
    </location>
</feature>
<dbReference type="GO" id="GO:0015628">
    <property type="term" value="P:protein secretion by the type II secretion system"/>
    <property type="evidence" value="ECO:0007669"/>
    <property type="project" value="TreeGrafter"/>
</dbReference>
<dbReference type="PROSITE" id="PS00409">
    <property type="entry name" value="PROKAR_NTER_METHYL"/>
    <property type="match status" value="1"/>
</dbReference>